<dbReference type="OrthoDB" id="6623362at2759"/>
<feature type="non-terminal residue" evidence="1">
    <location>
        <position position="150"/>
    </location>
</feature>
<dbReference type="PANTHER" id="PTHR45749:SF23">
    <property type="entry name" value="ZINC FINGER MYM-TYPE PROTEIN 1-LIKE"/>
    <property type="match status" value="1"/>
</dbReference>
<dbReference type="EMBL" id="VUJU01014870">
    <property type="protein sequence ID" value="KAF0699468.1"/>
    <property type="molecule type" value="Genomic_DNA"/>
</dbReference>
<comment type="caution">
    <text evidence="1">The sequence shown here is derived from an EMBL/GenBank/DDBJ whole genome shotgun (WGS) entry which is preliminary data.</text>
</comment>
<gene>
    <name evidence="1" type="ORF">FWK35_00037556</name>
</gene>
<proteinExistence type="predicted"/>
<reference evidence="1 2" key="1">
    <citation type="submission" date="2019-08" db="EMBL/GenBank/DDBJ databases">
        <title>Whole genome of Aphis craccivora.</title>
        <authorList>
            <person name="Voronova N.V."/>
            <person name="Shulinski R.S."/>
            <person name="Bandarenka Y.V."/>
            <person name="Zhorov D.G."/>
            <person name="Warner D."/>
        </authorList>
    </citation>
    <scope>NUCLEOTIDE SEQUENCE [LARGE SCALE GENOMIC DNA]</scope>
    <source>
        <strain evidence="1">180601</strain>
        <tissue evidence="1">Whole Body</tissue>
    </source>
</reference>
<feature type="non-terminal residue" evidence="1">
    <location>
        <position position="1"/>
    </location>
</feature>
<protein>
    <submittedName>
        <fullName evidence="1">Zinc finger MYM-type protein 1-like</fullName>
    </submittedName>
</protein>
<sequence>VIKSDLISYFSENIPIQNVDADLTVSARQFGAKTRYFKKEYFSRALGNGCLELLSNFDPFLEEHITKFGNPGKGKVSYMSSTICNEFINILATTLNLKIVSEIKGTKYFGISIDSTPDIAHIDQLTIIICYTTIGQEKVVERFLGFVPIE</sequence>
<name>A0A6G0VLS5_APHCR</name>
<organism evidence="1 2">
    <name type="scientific">Aphis craccivora</name>
    <name type="common">Cowpea aphid</name>
    <dbReference type="NCBI Taxonomy" id="307492"/>
    <lineage>
        <taxon>Eukaryota</taxon>
        <taxon>Metazoa</taxon>
        <taxon>Ecdysozoa</taxon>
        <taxon>Arthropoda</taxon>
        <taxon>Hexapoda</taxon>
        <taxon>Insecta</taxon>
        <taxon>Pterygota</taxon>
        <taxon>Neoptera</taxon>
        <taxon>Paraneoptera</taxon>
        <taxon>Hemiptera</taxon>
        <taxon>Sternorrhyncha</taxon>
        <taxon>Aphidomorpha</taxon>
        <taxon>Aphidoidea</taxon>
        <taxon>Aphididae</taxon>
        <taxon>Aphidini</taxon>
        <taxon>Aphis</taxon>
        <taxon>Aphis</taxon>
    </lineage>
</organism>
<dbReference type="Proteomes" id="UP000478052">
    <property type="component" value="Unassembled WGS sequence"/>
</dbReference>
<accession>A0A6G0VLS5</accession>
<dbReference type="PANTHER" id="PTHR45749">
    <property type="match status" value="1"/>
</dbReference>
<evidence type="ECO:0000313" key="2">
    <source>
        <dbReference type="Proteomes" id="UP000478052"/>
    </source>
</evidence>
<keyword evidence="2" id="KW-1185">Reference proteome</keyword>
<dbReference type="AlphaFoldDB" id="A0A6G0VLS5"/>
<evidence type="ECO:0000313" key="1">
    <source>
        <dbReference type="EMBL" id="KAF0699468.1"/>
    </source>
</evidence>